<dbReference type="CDD" id="cd09618">
    <property type="entry name" value="CBM9_like_2"/>
    <property type="match status" value="1"/>
</dbReference>
<comment type="caution">
    <text evidence="3">The sequence shown here is derived from an EMBL/GenBank/DDBJ whole genome shotgun (WGS) entry which is preliminary data.</text>
</comment>
<dbReference type="RefSeq" id="WP_188312664.1">
    <property type="nucleotide sequence ID" value="NZ_JABTCG010000001.1"/>
</dbReference>
<dbReference type="EMBL" id="JABTCG010000001">
    <property type="protein sequence ID" value="MBD0849542.1"/>
    <property type="molecule type" value="Genomic_DNA"/>
</dbReference>
<proteinExistence type="predicted"/>
<feature type="domain" description="DUF5916" evidence="2">
    <location>
        <begin position="233"/>
        <end position="332"/>
    </location>
</feature>
<dbReference type="Pfam" id="PF06452">
    <property type="entry name" value="CBM9_1"/>
    <property type="match status" value="1"/>
</dbReference>
<evidence type="ECO:0000313" key="4">
    <source>
        <dbReference type="Proteomes" id="UP000598350"/>
    </source>
</evidence>
<dbReference type="InterPro" id="IPR045670">
    <property type="entry name" value="DUF5916"/>
</dbReference>
<feature type="domain" description="Carbohydrate-binding" evidence="1">
    <location>
        <begin position="39"/>
        <end position="199"/>
    </location>
</feature>
<evidence type="ECO:0000313" key="3">
    <source>
        <dbReference type="EMBL" id="MBD0849542.1"/>
    </source>
</evidence>
<accession>A0ABR7VBK2</accession>
<protein>
    <submittedName>
        <fullName evidence="3">Carbohydrate binding family 9 domain-containing protein</fullName>
    </submittedName>
</protein>
<dbReference type="Gene3D" id="2.60.40.1190">
    <property type="match status" value="1"/>
</dbReference>
<keyword evidence="4" id="KW-1185">Reference proteome</keyword>
<dbReference type="SUPFAM" id="SSF49344">
    <property type="entry name" value="CBD9-like"/>
    <property type="match status" value="1"/>
</dbReference>
<feature type="domain" description="DUF5916" evidence="2">
    <location>
        <begin position="418"/>
        <end position="641"/>
    </location>
</feature>
<dbReference type="Pfam" id="PF19313">
    <property type="entry name" value="DUF5916"/>
    <property type="match status" value="2"/>
</dbReference>
<organism evidence="3 4">
    <name type="scientific">Maribacter arenosus</name>
    <dbReference type="NCBI Taxonomy" id="1854708"/>
    <lineage>
        <taxon>Bacteria</taxon>
        <taxon>Pseudomonadati</taxon>
        <taxon>Bacteroidota</taxon>
        <taxon>Flavobacteriia</taxon>
        <taxon>Flavobacteriales</taxon>
        <taxon>Flavobacteriaceae</taxon>
        <taxon>Maribacter</taxon>
    </lineage>
</organism>
<evidence type="ECO:0000259" key="2">
    <source>
        <dbReference type="Pfam" id="PF19313"/>
    </source>
</evidence>
<gene>
    <name evidence="3" type="ORF">HPE63_02590</name>
</gene>
<name>A0ABR7VBK2_9FLAO</name>
<evidence type="ECO:0000259" key="1">
    <source>
        <dbReference type="Pfam" id="PF06452"/>
    </source>
</evidence>
<dbReference type="Proteomes" id="UP000598350">
    <property type="component" value="Unassembled WGS sequence"/>
</dbReference>
<dbReference type="InterPro" id="IPR010502">
    <property type="entry name" value="Carb-bd_dom_fam9"/>
</dbReference>
<sequence>MRSQFTAIIFIIVCFSGWAQKKNESFRLHIKRATSPIEIDGVADDPAWQDTDVADDFFMVLPMDGRKANEKSEIRMAYDDKHIYLVATFFNATKGKNFVESLRRDFSFGKNDNFLLFLDPFNNQTTGFSFGSNAAGAQWDGTMYSGSGIDLNWDSKWISKVVRDEEKWVFEMAVPFKSIRYKDGVKEWGINFSRLDLKASEKSSWTPIPRQFPTSSLAYTGVLVWDTPPPSPGTNISLIPYLLGSVINTEEGSTYDKKVGGDVKVSLTSSLNLDLTVNPDFSQVEVDRQITNLDRFELFFPEKRQFFLENGDLFANFGYSSIRPFFSRRIGLGVPIRAGARVSGNLNEKWRLGLMDMQTAAVDETGLPSQNFGVLSLQRKVFSRSNIGFMLVNMESINYPQESDSLTTLYPKFNRNLGMEYNLASSNNLWNGKAFILKSFSPSNQGNGITQAAHLEYKSRKWNWRIQEESVGESYRAEVGYVPRNGYIKLQSYLGYLFFPKSGKILSHGPTLNTGYYFDQSFARTDNTSYLLYSFDFRNRSSFNFFISDDFVELLSPFDPTRLGKEELPTGTKHQWNAFGWMYASKPQSLFTYTFDSRFGGYYEDGNRTSLTTELGYRFQPYVSLSANLNYNRIKMPAPWNTNEFWLIGSEVDITFTNTLFFSNLFQYNEQSKNFNLNSRFQWRYKPASDLFIVYTNNHLLSPYSGRTWSLTLKLNYWFNP</sequence>
<reference evidence="3 4" key="1">
    <citation type="submission" date="2020-05" db="EMBL/GenBank/DDBJ databases">
        <title>The draft genome sequence of Maribacter arenosus CAU 1321.</title>
        <authorList>
            <person name="Mu L."/>
        </authorList>
    </citation>
    <scope>NUCLEOTIDE SEQUENCE [LARGE SCALE GENOMIC DNA]</scope>
    <source>
        <strain evidence="3 4">CAU 1321</strain>
    </source>
</reference>